<dbReference type="NCBIfam" id="NF007912">
    <property type="entry name" value="PRK10625.1"/>
    <property type="match status" value="1"/>
</dbReference>
<evidence type="ECO:0000313" key="4">
    <source>
        <dbReference type="Proteomes" id="UP001597295"/>
    </source>
</evidence>
<dbReference type="Pfam" id="PF00248">
    <property type="entry name" value="Aldo_ket_red"/>
    <property type="match status" value="1"/>
</dbReference>
<dbReference type="PRINTS" id="PR00069">
    <property type="entry name" value="ALDKETRDTASE"/>
</dbReference>
<proteinExistence type="predicted"/>
<gene>
    <name evidence="3" type="ORF">ACFSM5_02190</name>
</gene>
<protein>
    <submittedName>
        <fullName evidence="3">NADP(H)-dependent aldo-keto reductase</fullName>
    </submittedName>
</protein>
<dbReference type="InterPro" id="IPR020471">
    <property type="entry name" value="AKR"/>
</dbReference>
<accession>A0ABW5DL92</accession>
<dbReference type="InterPro" id="IPR036812">
    <property type="entry name" value="NAD(P)_OxRdtase_dom_sf"/>
</dbReference>
<evidence type="ECO:0000313" key="3">
    <source>
        <dbReference type="EMBL" id="MFD2261679.1"/>
    </source>
</evidence>
<organism evidence="3 4">
    <name type="scientific">Lacibacterium aquatile</name>
    <dbReference type="NCBI Taxonomy" id="1168082"/>
    <lineage>
        <taxon>Bacteria</taxon>
        <taxon>Pseudomonadati</taxon>
        <taxon>Pseudomonadota</taxon>
        <taxon>Alphaproteobacteria</taxon>
        <taxon>Rhodospirillales</taxon>
        <taxon>Rhodospirillaceae</taxon>
    </lineage>
</organism>
<dbReference type="InterPro" id="IPR050523">
    <property type="entry name" value="AKR_Detox_Biosynth"/>
</dbReference>
<dbReference type="CDD" id="cd19094">
    <property type="entry name" value="AKR_Tas-like"/>
    <property type="match status" value="1"/>
</dbReference>
<dbReference type="PANTHER" id="PTHR43364">
    <property type="entry name" value="NADH-SPECIFIC METHYLGLYOXAL REDUCTASE-RELATED"/>
    <property type="match status" value="1"/>
</dbReference>
<dbReference type="SUPFAM" id="SSF51430">
    <property type="entry name" value="NAD(P)-linked oxidoreductase"/>
    <property type="match status" value="1"/>
</dbReference>
<name>A0ABW5DL92_9PROT</name>
<dbReference type="Proteomes" id="UP001597295">
    <property type="component" value="Unassembled WGS sequence"/>
</dbReference>
<sequence length="351" mass="38740">MQYRRLGRTDLDVSVICLGTMTWGEQNTEAEAHAQIDYALAQGINFMDAAEMYPVPSRAETQGLTETFIGTWIAANKGKRDKLILASKVAGGDALPARRMAHIRNGYQRPDRKGVTEALEQSLKRLQTDYIDLYQIHWPDRSTNMFGQLGYEHVETPTAVPLSETLGVLAEFVKAGKIRHIGLSNETPWGLMECIRLAEQAGIPRIVSVQNPYSLLNRSYEVGLAEMSIREQTGLLAYSPLAMGVLTGKYLGGAMPKGSRLSLFERFKRYSGPRGTAAAERYVGIAKQFGLDPAQMALAYVNSRPFLTSNIIGATSVDQLKINIDSINIKLAPEVLAEIEKVHQDNPNPCP</sequence>
<keyword evidence="1" id="KW-0560">Oxidoreductase</keyword>
<dbReference type="InterPro" id="IPR023210">
    <property type="entry name" value="NADP_OxRdtase_dom"/>
</dbReference>
<dbReference type="Gene3D" id="3.20.20.100">
    <property type="entry name" value="NADP-dependent oxidoreductase domain"/>
    <property type="match status" value="1"/>
</dbReference>
<keyword evidence="4" id="KW-1185">Reference proteome</keyword>
<dbReference type="RefSeq" id="WP_379874595.1">
    <property type="nucleotide sequence ID" value="NZ_JBHUIP010000003.1"/>
</dbReference>
<dbReference type="EMBL" id="JBHUIP010000003">
    <property type="protein sequence ID" value="MFD2261679.1"/>
    <property type="molecule type" value="Genomic_DNA"/>
</dbReference>
<dbReference type="PANTHER" id="PTHR43364:SF4">
    <property type="entry name" value="NAD(P)-LINKED OXIDOREDUCTASE SUPERFAMILY PROTEIN"/>
    <property type="match status" value="1"/>
</dbReference>
<evidence type="ECO:0000259" key="2">
    <source>
        <dbReference type="Pfam" id="PF00248"/>
    </source>
</evidence>
<feature type="domain" description="NADP-dependent oxidoreductase" evidence="2">
    <location>
        <begin position="16"/>
        <end position="342"/>
    </location>
</feature>
<evidence type="ECO:0000256" key="1">
    <source>
        <dbReference type="ARBA" id="ARBA00023002"/>
    </source>
</evidence>
<comment type="caution">
    <text evidence="3">The sequence shown here is derived from an EMBL/GenBank/DDBJ whole genome shotgun (WGS) entry which is preliminary data.</text>
</comment>
<reference evidence="4" key="1">
    <citation type="journal article" date="2019" name="Int. J. Syst. Evol. Microbiol.">
        <title>The Global Catalogue of Microorganisms (GCM) 10K type strain sequencing project: providing services to taxonomists for standard genome sequencing and annotation.</title>
        <authorList>
            <consortium name="The Broad Institute Genomics Platform"/>
            <consortium name="The Broad Institute Genome Sequencing Center for Infectious Disease"/>
            <person name="Wu L."/>
            <person name="Ma J."/>
        </authorList>
    </citation>
    <scope>NUCLEOTIDE SEQUENCE [LARGE SCALE GENOMIC DNA]</scope>
    <source>
        <strain evidence="4">CGMCC 1.19062</strain>
    </source>
</reference>